<name>A0A8J2P3P5_9HEXA</name>
<dbReference type="Proteomes" id="UP000708208">
    <property type="component" value="Unassembled WGS sequence"/>
</dbReference>
<dbReference type="EMBL" id="CAJVCH010323367">
    <property type="protein sequence ID" value="CAG7786701.1"/>
    <property type="molecule type" value="Genomic_DNA"/>
</dbReference>
<gene>
    <name evidence="1" type="ORF">AFUS01_LOCUS25257</name>
</gene>
<reference evidence="1" key="1">
    <citation type="submission" date="2021-06" db="EMBL/GenBank/DDBJ databases">
        <authorList>
            <person name="Hodson N. C."/>
            <person name="Mongue J. A."/>
            <person name="Jaron S. K."/>
        </authorList>
    </citation>
    <scope>NUCLEOTIDE SEQUENCE</scope>
</reference>
<proteinExistence type="predicted"/>
<protein>
    <submittedName>
        <fullName evidence="1">Uncharacterized protein</fullName>
    </submittedName>
</protein>
<organism evidence="1 2">
    <name type="scientific">Allacma fusca</name>
    <dbReference type="NCBI Taxonomy" id="39272"/>
    <lineage>
        <taxon>Eukaryota</taxon>
        <taxon>Metazoa</taxon>
        <taxon>Ecdysozoa</taxon>
        <taxon>Arthropoda</taxon>
        <taxon>Hexapoda</taxon>
        <taxon>Collembola</taxon>
        <taxon>Symphypleona</taxon>
        <taxon>Sminthuridae</taxon>
        <taxon>Allacma</taxon>
    </lineage>
</organism>
<feature type="non-terminal residue" evidence="1">
    <location>
        <position position="166"/>
    </location>
</feature>
<accession>A0A8J2P3P5</accession>
<comment type="caution">
    <text evidence="1">The sequence shown here is derived from an EMBL/GenBank/DDBJ whole genome shotgun (WGS) entry which is preliminary data.</text>
</comment>
<sequence>MPITLTTLSNQSTAIAARIKWKPESADKFTDAIEMKLNLSESASITDMNQILTQTINNALSECDMIKKPCITSKPARWFNSDCLILKRELKSKLRKLRSTKSTACFDDYYVKKKQYKEQLTMSKKSYYEALTSRILSSKTSAEFWKSIQAIKPYSCKNLCTITKSQ</sequence>
<evidence type="ECO:0000313" key="1">
    <source>
        <dbReference type="EMBL" id="CAG7786701.1"/>
    </source>
</evidence>
<keyword evidence="2" id="KW-1185">Reference proteome</keyword>
<evidence type="ECO:0000313" key="2">
    <source>
        <dbReference type="Proteomes" id="UP000708208"/>
    </source>
</evidence>
<dbReference type="AlphaFoldDB" id="A0A8J2P3P5"/>